<dbReference type="PANTHER" id="PTHR10622:SF10">
    <property type="entry name" value="HET DOMAIN-CONTAINING PROTEIN"/>
    <property type="match status" value="1"/>
</dbReference>
<reference evidence="3" key="1">
    <citation type="submission" date="2019-01" db="EMBL/GenBank/DDBJ databases">
        <title>Draft genome sequences of three monokaryotic isolates of the white-rot basidiomycete fungus Dichomitus squalens.</title>
        <authorList>
            <consortium name="DOE Joint Genome Institute"/>
            <person name="Lopez S.C."/>
            <person name="Andreopoulos B."/>
            <person name="Pangilinan J."/>
            <person name="Lipzen A."/>
            <person name="Riley R."/>
            <person name="Ahrendt S."/>
            <person name="Ng V."/>
            <person name="Barry K."/>
            <person name="Daum C."/>
            <person name="Grigoriev I.V."/>
            <person name="Hilden K.S."/>
            <person name="Makela M.R."/>
            <person name="de Vries R.P."/>
        </authorList>
    </citation>
    <scope>NUCLEOTIDE SEQUENCE [LARGE SCALE GENOMIC DNA]</scope>
    <source>
        <strain evidence="3">OM18370.1</strain>
    </source>
</reference>
<feature type="domain" description="DUF8212" evidence="2">
    <location>
        <begin position="278"/>
        <end position="493"/>
    </location>
</feature>
<dbReference type="Pfam" id="PF26640">
    <property type="entry name" value="DUF8212"/>
    <property type="match status" value="1"/>
</dbReference>
<evidence type="ECO:0000259" key="2">
    <source>
        <dbReference type="Pfam" id="PF26640"/>
    </source>
</evidence>
<sequence length="718" mass="80632">MRLLDVDTGSFLYFTERDKTPPYAILSHTWDSAGEQTYQEVRDIQSSYLSDNTGPLRHLSFPYVSKDISNPAHEKTTSGDLLNSTLPSDVSLSARPTIWDEASGLSAKIRRACEAARNEGVRYIWIDSSCIDKTSSSELSESINSMYIWYRDAVVCYAFLADVPVDEDPRSPRSRFRQSRWFKRGWTLQELIAPRNVVFFSMEWIVFGTKSSLATVVEEITGIERSVLTHRKTLDDVGVARRMSWAARRETTRVEDRAYSLFGIFGINLPTLYGEGEQAFRRLQEEILRRIPDQSLFAWGDISLAPLPIHLEARDAPHLRPGTFQFECNDYSRQSRTLFAPSPDFFQGAGKINPITRDAFLRLLGIKNPSILPVQEYSPSPYGIRTHLPLLPISTTVPSSSISPKQPLNADKFWCFAILACEHSERAGHLLCRVCFIPPTRSDLEFLRTGYLRVSVPGPYHTDRPDLFTIAPGEIEHCRADLAIRTVHLPHEERTTPSGQLELRASRKVIKVIFPGWAAVDLRAQGYEVVTSPVNASSTHQQIVLNHAGGHTIKLEYQCKVSYGGWGFEFVARAEMSSCVLDTGEPGDFEELTDGPRTVTFRDSGETCVRLLQDELKLSARNSDELTLRLFLELAAESCYYLRIEVACDASGLVPPKHGAEGSIAGLNASPGPHRDETGGMLEFAEGDLDWLNDEDTTPPLPEVTMEYHDDVLQDFLL</sequence>
<dbReference type="InterPro" id="IPR058525">
    <property type="entry name" value="DUF8212"/>
</dbReference>
<name>A0A4Q9MVU8_9APHY</name>
<proteinExistence type="predicted"/>
<protein>
    <submittedName>
        <fullName evidence="3">Uncharacterized protein</fullName>
    </submittedName>
</protein>
<feature type="domain" description="Heterokaryon incompatibility" evidence="1">
    <location>
        <begin position="23"/>
        <end position="162"/>
    </location>
</feature>
<dbReference type="Pfam" id="PF06985">
    <property type="entry name" value="HET"/>
    <property type="match status" value="1"/>
</dbReference>
<dbReference type="InterPro" id="IPR010730">
    <property type="entry name" value="HET"/>
</dbReference>
<gene>
    <name evidence="3" type="ORF">BD311DRAFT_691223</name>
</gene>
<accession>A0A4Q9MVU8</accession>
<organism evidence="3">
    <name type="scientific">Dichomitus squalens</name>
    <dbReference type="NCBI Taxonomy" id="114155"/>
    <lineage>
        <taxon>Eukaryota</taxon>
        <taxon>Fungi</taxon>
        <taxon>Dikarya</taxon>
        <taxon>Basidiomycota</taxon>
        <taxon>Agaricomycotina</taxon>
        <taxon>Agaricomycetes</taxon>
        <taxon>Polyporales</taxon>
        <taxon>Polyporaceae</taxon>
        <taxon>Dichomitus</taxon>
    </lineage>
</organism>
<evidence type="ECO:0000259" key="1">
    <source>
        <dbReference type="Pfam" id="PF06985"/>
    </source>
</evidence>
<dbReference type="Proteomes" id="UP000292957">
    <property type="component" value="Unassembled WGS sequence"/>
</dbReference>
<evidence type="ECO:0000313" key="3">
    <source>
        <dbReference type="EMBL" id="TBU30426.1"/>
    </source>
</evidence>
<dbReference type="EMBL" id="ML143406">
    <property type="protein sequence ID" value="TBU30426.1"/>
    <property type="molecule type" value="Genomic_DNA"/>
</dbReference>
<dbReference type="OrthoDB" id="1938262at2759"/>
<dbReference type="AlphaFoldDB" id="A0A4Q9MVU8"/>
<dbReference type="PANTHER" id="PTHR10622">
    <property type="entry name" value="HET DOMAIN-CONTAINING PROTEIN"/>
    <property type="match status" value="1"/>
</dbReference>